<dbReference type="AlphaFoldDB" id="A0A9X5I362"/>
<gene>
    <name evidence="1" type="ORF">QH73_0002345</name>
</gene>
<evidence type="ECO:0000313" key="1">
    <source>
        <dbReference type="EMBL" id="NHC33511.1"/>
    </source>
</evidence>
<comment type="caution">
    <text evidence="1">The sequence shown here is derived from an EMBL/GenBank/DDBJ whole genome shotgun (WGS) entry which is preliminary data.</text>
</comment>
<accession>A0A9X5I362</accession>
<dbReference type="EMBL" id="JTJC03000001">
    <property type="protein sequence ID" value="NHC33511.1"/>
    <property type="molecule type" value="Genomic_DNA"/>
</dbReference>
<keyword evidence="2" id="KW-1185">Reference proteome</keyword>
<dbReference type="Proteomes" id="UP000031532">
    <property type="component" value="Unassembled WGS sequence"/>
</dbReference>
<protein>
    <submittedName>
        <fullName evidence="1">Uncharacterized protein</fullName>
    </submittedName>
</protein>
<proteinExistence type="predicted"/>
<dbReference type="RefSeq" id="WP_132866498.1">
    <property type="nucleotide sequence ID" value="NZ_JTJC03000001.1"/>
</dbReference>
<name>A0A9X5I362_9CYAN</name>
<sequence>MSQNRLLFSCNCQVFGFLTQNNFDFCLRDRLNGKFRQRRSFSCCLLDLMDREQFRNTAEYKEFGI</sequence>
<reference evidence="1 2" key="1">
    <citation type="journal article" date="2015" name="Genome Announc.">
        <title>Draft Genome Sequence of the Terrestrial Cyanobacterium Scytonema millei VB511283, Isolated from Eastern India.</title>
        <authorList>
            <person name="Sen D."/>
            <person name="Chandrababunaidu M.M."/>
            <person name="Singh D."/>
            <person name="Sanghi N."/>
            <person name="Ghorai A."/>
            <person name="Mishra G.P."/>
            <person name="Madduluri M."/>
            <person name="Adhikary S.P."/>
            <person name="Tripathy S."/>
        </authorList>
    </citation>
    <scope>NUCLEOTIDE SEQUENCE [LARGE SCALE GENOMIC DNA]</scope>
    <source>
        <strain evidence="1 2">VB511283</strain>
    </source>
</reference>
<organism evidence="1 2">
    <name type="scientific">Scytonema millei VB511283</name>
    <dbReference type="NCBI Taxonomy" id="1245923"/>
    <lineage>
        <taxon>Bacteria</taxon>
        <taxon>Bacillati</taxon>
        <taxon>Cyanobacteriota</taxon>
        <taxon>Cyanophyceae</taxon>
        <taxon>Nostocales</taxon>
        <taxon>Scytonemataceae</taxon>
        <taxon>Scytonema</taxon>
    </lineage>
</organism>
<evidence type="ECO:0000313" key="2">
    <source>
        <dbReference type="Proteomes" id="UP000031532"/>
    </source>
</evidence>